<keyword evidence="8 12" id="KW-1133">Transmembrane helix</keyword>
<evidence type="ECO:0000313" key="15">
    <source>
        <dbReference type="Proteomes" id="UP000233597"/>
    </source>
</evidence>
<evidence type="ECO:0000256" key="7">
    <source>
        <dbReference type="ARBA" id="ARBA00022833"/>
    </source>
</evidence>
<dbReference type="GO" id="GO:0006508">
    <property type="term" value="P:proteolysis"/>
    <property type="evidence" value="ECO:0007669"/>
    <property type="project" value="UniProtKB-KW"/>
</dbReference>
<comment type="cofactor">
    <cofactor evidence="11">
        <name>Zn(2+)</name>
        <dbReference type="ChEBI" id="CHEBI:29105"/>
    </cofactor>
    <text evidence="11">Binds 1 zinc ion per subunit.</text>
</comment>
<evidence type="ECO:0000256" key="5">
    <source>
        <dbReference type="ARBA" id="ARBA00022723"/>
    </source>
</evidence>
<dbReference type="EMBL" id="NWTK01000018">
    <property type="protein sequence ID" value="PKR49654.1"/>
    <property type="molecule type" value="Genomic_DNA"/>
</dbReference>
<evidence type="ECO:0000256" key="1">
    <source>
        <dbReference type="ARBA" id="ARBA00004651"/>
    </source>
</evidence>
<evidence type="ECO:0000256" key="2">
    <source>
        <dbReference type="ARBA" id="ARBA00022475"/>
    </source>
</evidence>
<gene>
    <name evidence="14" type="ORF">COO20_21720</name>
</gene>
<dbReference type="RefSeq" id="WP_101270363.1">
    <property type="nucleotide sequence ID" value="NZ_NWTK01000018.1"/>
</dbReference>
<keyword evidence="9 11" id="KW-0482">Metalloprotease</keyword>
<evidence type="ECO:0000256" key="11">
    <source>
        <dbReference type="RuleBase" id="RU003983"/>
    </source>
</evidence>
<organism evidence="14 15">
    <name type="scientific">Thalassospira marina</name>
    <dbReference type="NCBI Taxonomy" id="2048283"/>
    <lineage>
        <taxon>Bacteria</taxon>
        <taxon>Pseudomonadati</taxon>
        <taxon>Pseudomonadota</taxon>
        <taxon>Alphaproteobacteria</taxon>
        <taxon>Rhodospirillales</taxon>
        <taxon>Thalassospiraceae</taxon>
        <taxon>Thalassospira</taxon>
    </lineage>
</organism>
<evidence type="ECO:0000256" key="8">
    <source>
        <dbReference type="ARBA" id="ARBA00022989"/>
    </source>
</evidence>
<dbReference type="Proteomes" id="UP000233597">
    <property type="component" value="Unassembled WGS sequence"/>
</dbReference>
<feature type="transmembrane region" description="Helical" evidence="12">
    <location>
        <begin position="164"/>
        <end position="182"/>
    </location>
</feature>
<evidence type="ECO:0000256" key="10">
    <source>
        <dbReference type="ARBA" id="ARBA00023136"/>
    </source>
</evidence>
<dbReference type="PANTHER" id="PTHR43221">
    <property type="entry name" value="PROTEASE HTPX"/>
    <property type="match status" value="1"/>
</dbReference>
<keyword evidence="4 12" id="KW-0812">Transmembrane</keyword>
<comment type="subcellular location">
    <subcellularLocation>
        <location evidence="1">Cell membrane</location>
        <topology evidence="1">Multi-pass membrane protein</topology>
    </subcellularLocation>
</comment>
<dbReference type="Gene3D" id="3.30.2010.10">
    <property type="entry name" value="Metalloproteases ('zincins'), catalytic domain"/>
    <property type="match status" value="1"/>
</dbReference>
<keyword evidence="10 12" id="KW-0472">Membrane</keyword>
<feature type="transmembrane region" description="Helical" evidence="12">
    <location>
        <begin position="188"/>
        <end position="205"/>
    </location>
</feature>
<evidence type="ECO:0000256" key="6">
    <source>
        <dbReference type="ARBA" id="ARBA00022801"/>
    </source>
</evidence>
<accession>A0A2N3KGJ8</accession>
<evidence type="ECO:0000256" key="3">
    <source>
        <dbReference type="ARBA" id="ARBA00022670"/>
    </source>
</evidence>
<feature type="domain" description="Peptidase M48" evidence="13">
    <location>
        <begin position="95"/>
        <end position="275"/>
    </location>
</feature>
<comment type="caution">
    <text evidence="14">The sequence shown here is derived from an EMBL/GenBank/DDBJ whole genome shotgun (WGS) entry which is preliminary data.</text>
</comment>
<reference evidence="14 15" key="1">
    <citation type="submission" date="2017-09" db="EMBL/GenBank/DDBJ databases">
        <title>Biodiversity and function of Thalassospira species in the particle-attached aromatic-hydrocarbon-degrading consortia from the surface seawater of the South China Sea.</title>
        <authorList>
            <person name="Dong C."/>
            <person name="Liu R."/>
            <person name="Shao Z."/>
        </authorList>
    </citation>
    <scope>NUCLEOTIDE SEQUENCE [LARGE SCALE GENOMIC DNA]</scope>
    <source>
        <strain evidence="14 15">CSC1P2</strain>
    </source>
</reference>
<keyword evidence="6 11" id="KW-0378">Hydrolase</keyword>
<evidence type="ECO:0000256" key="12">
    <source>
        <dbReference type="SAM" id="Phobius"/>
    </source>
</evidence>
<dbReference type="InterPro" id="IPR001915">
    <property type="entry name" value="Peptidase_M48"/>
</dbReference>
<keyword evidence="3 11" id="KW-0645">Protease</keyword>
<dbReference type="AlphaFoldDB" id="A0A2N3KGJ8"/>
<comment type="similarity">
    <text evidence="11">Belongs to the peptidase M48 family.</text>
</comment>
<keyword evidence="2" id="KW-1003">Cell membrane</keyword>
<name>A0A2N3KGJ8_9PROT</name>
<protein>
    <submittedName>
        <fullName evidence="14">Peptidase M48</fullName>
    </submittedName>
</protein>
<evidence type="ECO:0000313" key="14">
    <source>
        <dbReference type="EMBL" id="PKR49654.1"/>
    </source>
</evidence>
<feature type="transmembrane region" description="Helical" evidence="12">
    <location>
        <begin position="12"/>
        <end position="40"/>
    </location>
</feature>
<dbReference type="Pfam" id="PF01435">
    <property type="entry name" value="Peptidase_M48"/>
    <property type="match status" value="1"/>
</dbReference>
<keyword evidence="7 11" id="KW-0862">Zinc</keyword>
<proteinExistence type="inferred from homology"/>
<dbReference type="OrthoDB" id="15218at2"/>
<dbReference type="GO" id="GO:0046872">
    <property type="term" value="F:metal ion binding"/>
    <property type="evidence" value="ECO:0007669"/>
    <property type="project" value="UniProtKB-KW"/>
</dbReference>
<evidence type="ECO:0000256" key="9">
    <source>
        <dbReference type="ARBA" id="ARBA00023049"/>
    </source>
</evidence>
<sequence>MAEIPPSILRFLALRAGGATHTSGLLACMAGVLSICAWLLGGPVMMISAFFAITLLLLLGPMVSSDMIMKLLRATELPRQNYPALFEMAALLSGRAGLGYTPRLYVLPGKGVNAITTGKDENTIIALSRDAIDGLSPRQLRAVLAHEIAHAWHNDTRILMMTDILYRATWTMAVFGMFMFFFDSHNPPVWLVIALGAAPSISFILQRAVIRDREFAADHGASDLLGGPEDLIDALTHIEQINCRTLRLIPYRSTEPPALLDTHPTIKARLEALHALPPVFTGDFFRQTKR</sequence>
<evidence type="ECO:0000256" key="4">
    <source>
        <dbReference type="ARBA" id="ARBA00022692"/>
    </source>
</evidence>
<dbReference type="GO" id="GO:0004222">
    <property type="term" value="F:metalloendopeptidase activity"/>
    <property type="evidence" value="ECO:0007669"/>
    <property type="project" value="InterPro"/>
</dbReference>
<evidence type="ECO:0000259" key="13">
    <source>
        <dbReference type="Pfam" id="PF01435"/>
    </source>
</evidence>
<keyword evidence="5" id="KW-0479">Metal-binding</keyword>
<dbReference type="InterPro" id="IPR050083">
    <property type="entry name" value="HtpX_protease"/>
</dbReference>
<feature type="transmembrane region" description="Helical" evidence="12">
    <location>
        <begin position="46"/>
        <end position="63"/>
    </location>
</feature>
<dbReference type="PANTHER" id="PTHR43221:SF1">
    <property type="entry name" value="PROTEASE HTPX"/>
    <property type="match status" value="1"/>
</dbReference>
<dbReference type="GO" id="GO:0005886">
    <property type="term" value="C:plasma membrane"/>
    <property type="evidence" value="ECO:0007669"/>
    <property type="project" value="UniProtKB-SubCell"/>
</dbReference>